<reference evidence="1 2" key="1">
    <citation type="submission" date="2019-03" db="EMBL/GenBank/DDBJ databases">
        <title>Genomic Encyclopedia of Type Strains, Phase IV (KMG-IV): sequencing the most valuable type-strain genomes for metagenomic binning, comparative biology and taxonomic classification.</title>
        <authorList>
            <person name="Goeker M."/>
        </authorList>
    </citation>
    <scope>NUCLEOTIDE SEQUENCE [LARGE SCALE GENOMIC DNA]</scope>
    <source>
        <strain evidence="1 2">DSM 11170</strain>
    </source>
</reference>
<evidence type="ECO:0000313" key="2">
    <source>
        <dbReference type="Proteomes" id="UP000294813"/>
    </source>
</evidence>
<name>A0A4R2RVL3_9FIRM</name>
<dbReference type="InterPro" id="IPR018775">
    <property type="entry name" value="RlaP"/>
</dbReference>
<accession>A0A4R2RVL3</accession>
<keyword evidence="1" id="KW-0808">Transferase</keyword>
<comment type="caution">
    <text evidence="1">The sequence shown here is derived from an EMBL/GenBank/DDBJ whole genome shotgun (WGS) entry which is preliminary data.</text>
</comment>
<dbReference type="RefSeq" id="WP_131918046.1">
    <property type="nucleotide sequence ID" value="NZ_JAOQNU010000003.1"/>
</dbReference>
<dbReference type="EMBL" id="SLXT01000003">
    <property type="protein sequence ID" value="TCP68450.1"/>
    <property type="molecule type" value="Genomic_DNA"/>
</dbReference>
<proteinExistence type="predicted"/>
<evidence type="ECO:0000313" key="1">
    <source>
        <dbReference type="EMBL" id="TCP68450.1"/>
    </source>
</evidence>
<dbReference type="AlphaFoldDB" id="A0A4R2RVL3"/>
<keyword evidence="2" id="KW-1185">Reference proteome</keyword>
<dbReference type="GO" id="GO:0016740">
    <property type="term" value="F:transferase activity"/>
    <property type="evidence" value="ECO:0007669"/>
    <property type="project" value="UniProtKB-KW"/>
</dbReference>
<gene>
    <name evidence="1" type="ORF">EDD73_10381</name>
</gene>
<organism evidence="1 2">
    <name type="scientific">Heliophilum fasciatum</name>
    <dbReference type="NCBI Taxonomy" id="35700"/>
    <lineage>
        <taxon>Bacteria</taxon>
        <taxon>Bacillati</taxon>
        <taxon>Bacillota</taxon>
        <taxon>Clostridia</taxon>
        <taxon>Eubacteriales</taxon>
        <taxon>Heliobacteriaceae</taxon>
        <taxon>Heliophilum</taxon>
    </lineage>
</organism>
<protein>
    <submittedName>
        <fullName evidence="1">Putative nucleotidyltransferase</fullName>
    </submittedName>
</protein>
<sequence length="248" mass="28459">MIKPWGARTVLLRARVGSLNYNLHDALSDKDWKLFVLPSFDDLYNGTRYSYAHTSPQEDYTVHDIRRLADLILKGNPYFLEVLYSRELAIHKPYYHLLEPLFHQREIITAAGRVHLYRSCLGTYQEKRKNLRKGTATTGTLVERYGYDTKEALHAYRLLDLLERYAACAWNFAHALSYDDPTTSILWAIKTGMIADGDIDALLEGKRRQITSLAPQYDQPVSPAIADLVRQTIQTIVHHHLIHGDGHA</sequence>
<dbReference type="Proteomes" id="UP000294813">
    <property type="component" value="Unassembled WGS sequence"/>
</dbReference>
<dbReference type="Pfam" id="PF10127">
    <property type="entry name" value="RlaP"/>
    <property type="match status" value="1"/>
</dbReference>
<dbReference type="OrthoDB" id="2987080at2"/>